<dbReference type="OrthoDB" id="6711820at2"/>
<dbReference type="SUPFAM" id="SSF52980">
    <property type="entry name" value="Restriction endonuclease-like"/>
    <property type="match status" value="1"/>
</dbReference>
<name>V9H5J3_9NEIS</name>
<comment type="caution">
    <text evidence="1">The sequence shown here is derived from an EMBL/GenBank/DDBJ whole genome shotgun (WGS) entry which is preliminary data.</text>
</comment>
<dbReference type="Gene3D" id="3.90.320.10">
    <property type="match status" value="1"/>
</dbReference>
<evidence type="ECO:0008006" key="3">
    <source>
        <dbReference type="Google" id="ProtNLM"/>
    </source>
</evidence>
<evidence type="ECO:0000313" key="1">
    <source>
        <dbReference type="EMBL" id="EFG30215.1"/>
    </source>
</evidence>
<dbReference type="eggNOG" id="ENOG5030W55">
    <property type="taxonomic scope" value="Bacteria"/>
</dbReference>
<keyword evidence="2" id="KW-1185">Reference proteome</keyword>
<reference evidence="1 2" key="2">
    <citation type="submission" date="2011-10" db="EMBL/GenBank/DDBJ databases">
        <title>The Genome Sequence of Simonsiella muelleri ATCC 29453.</title>
        <authorList>
            <consortium name="The Broad Institute Genome Sequencing Platform"/>
            <consortium name="The Broad Institute Genome Sequencing Center for Infectious Disease"/>
            <person name="Earl A."/>
            <person name="Ward D."/>
            <person name="Feldgarden M."/>
            <person name="Gevers D."/>
            <person name="Izard J."/>
            <person name="Baranova O.V."/>
            <person name="Blanton J.M."/>
            <person name="Tanner A.C."/>
            <person name="Dewhirst F."/>
            <person name="Young S.K."/>
            <person name="Zeng Q."/>
            <person name="Gargeya S."/>
            <person name="Fitzgerald M."/>
            <person name="Haas B."/>
            <person name="Abouelleil A."/>
            <person name="Alvarado L."/>
            <person name="Arachchi H.M."/>
            <person name="Berlin A."/>
            <person name="Brown A."/>
            <person name="Chapman S.B."/>
            <person name="Chen Z."/>
            <person name="Dunbar C."/>
            <person name="Freedman E."/>
            <person name="Gearin G."/>
            <person name="Goldberg J."/>
            <person name="Griggs A."/>
            <person name="Gujja S."/>
            <person name="Heiman D."/>
            <person name="Howarth C."/>
            <person name="Larson L."/>
            <person name="Lui A."/>
            <person name="MacDonald P.J.P."/>
            <person name="Montmayeur A."/>
            <person name="Murphy C."/>
            <person name="Neiman D."/>
            <person name="Pearson M."/>
            <person name="Priest M."/>
            <person name="Roberts A."/>
            <person name="Saif S."/>
            <person name="Shea T."/>
            <person name="Shenoy N."/>
            <person name="Sisk P."/>
            <person name="Stolte C."/>
            <person name="Sykes S."/>
            <person name="Wortman J."/>
            <person name="Nusbaum C."/>
            <person name="Birren B."/>
        </authorList>
    </citation>
    <scope>NUCLEOTIDE SEQUENCE [LARGE SCALE GENOMIC DNA]</scope>
    <source>
        <strain evidence="1 2">ATCC 29453</strain>
    </source>
</reference>
<dbReference type="InterPro" id="IPR011335">
    <property type="entry name" value="Restrct_endonuc-II-like"/>
</dbReference>
<organism evidence="1 2">
    <name type="scientific">Simonsiella muelleri ATCC 29453</name>
    <dbReference type="NCBI Taxonomy" id="641147"/>
    <lineage>
        <taxon>Bacteria</taxon>
        <taxon>Pseudomonadati</taxon>
        <taxon>Pseudomonadota</taxon>
        <taxon>Betaproteobacteria</taxon>
        <taxon>Neisseriales</taxon>
        <taxon>Neisseriaceae</taxon>
        <taxon>Simonsiella</taxon>
    </lineage>
</organism>
<proteinExistence type="predicted"/>
<gene>
    <name evidence="1" type="ORF">HMPREF9021_01985</name>
</gene>
<sequence length="220" mass="25489">MSLLIRCSSIFKIMGEPKNKAEKESTGLTQLAKSYLIELAKEQQFGFTSFDGAKYTEKGNLLENAAIEASGLIRAKNYTKNSERLQNNWITGECDIYDRKKRLIIDEKCSWDIGTHPFFKCEAEAKVKSLGYDWQMQGYMWLYDCDHADIDFWLFPCPEELLGHYDKPEKLIDAVERIPLRKRITTISIKRDDAKIEQIKEKAEACQCYYDTLINELQAA</sequence>
<dbReference type="AlphaFoldDB" id="V9H5J3"/>
<reference evidence="1 2" key="1">
    <citation type="submission" date="2010-03" db="EMBL/GenBank/DDBJ databases">
        <authorList>
            <consortium name="The Broad Institute Genome Sequencing Platform"/>
            <person name="Ward D."/>
            <person name="Earl A."/>
            <person name="Feldgarden M."/>
            <person name="Gevers D."/>
            <person name="Young S."/>
            <person name="Zeng Q."/>
            <person name="Koehrsen M."/>
            <person name="Alvarado L."/>
            <person name="Berlin A.M."/>
            <person name="Borenstein D."/>
            <person name="Chapman S.B."/>
            <person name="Chen Z."/>
            <person name="Engels R."/>
            <person name="Freedman E."/>
            <person name="Gellesch M."/>
            <person name="Goldberg J."/>
            <person name="Griggs A."/>
            <person name="Gujja S."/>
            <person name="Heilman E.R."/>
            <person name="Heiman D.I."/>
            <person name="Hepburn T.A."/>
            <person name="Howarth C."/>
            <person name="Jen D."/>
            <person name="Larson L."/>
            <person name="Mehta T."/>
            <person name="Park D."/>
            <person name="Pearson M."/>
            <person name="Richards J."/>
            <person name="Roberts A."/>
            <person name="Saif S."/>
            <person name="Shea T.D."/>
            <person name="Shenoy N."/>
            <person name="Sisk P."/>
            <person name="Stolte C."/>
            <person name="Sykes S.N."/>
            <person name="Walk T."/>
            <person name="White J."/>
            <person name="Yandava C."/>
            <person name="Izard J."/>
            <person name="Baranova O.V."/>
            <person name="Blanton J.M."/>
            <person name="Tanner A.C."/>
            <person name="Dewhirst F."/>
            <person name="Haas B."/>
            <person name="Nusbaum C."/>
            <person name="Birren B."/>
        </authorList>
    </citation>
    <scope>NUCLEOTIDE SEQUENCE [LARGE SCALE GENOMIC DNA]</scope>
    <source>
        <strain evidence="1 2">ATCC 29453</strain>
    </source>
</reference>
<dbReference type="EMBL" id="ADCY02000038">
    <property type="protein sequence ID" value="EFG30215.1"/>
    <property type="molecule type" value="Genomic_DNA"/>
</dbReference>
<accession>V9H5J3</accession>
<dbReference type="Proteomes" id="UP000017813">
    <property type="component" value="Unassembled WGS sequence"/>
</dbReference>
<evidence type="ECO:0000313" key="2">
    <source>
        <dbReference type="Proteomes" id="UP000017813"/>
    </source>
</evidence>
<dbReference type="RefSeq" id="WP_002642209.1">
    <property type="nucleotide sequence ID" value="NZ_CP019448.1"/>
</dbReference>
<protein>
    <recommendedName>
        <fullName evidence="3">Translocation protein TolB</fullName>
    </recommendedName>
</protein>
<dbReference type="HOGENOM" id="CLU_063200_1_0_4"/>
<dbReference type="STRING" id="641147.HMPREF9021_01985"/>
<dbReference type="KEGG" id="smur:BWP33_08495"/>
<dbReference type="InterPro" id="IPR011604">
    <property type="entry name" value="PDDEXK-like_dom_sf"/>
</dbReference>